<evidence type="ECO:0000259" key="2">
    <source>
        <dbReference type="Pfam" id="PF01575"/>
    </source>
</evidence>
<evidence type="ECO:0000313" key="5">
    <source>
        <dbReference type="Proteomes" id="UP000588586"/>
    </source>
</evidence>
<sequence length="276" mass="30021">MTESPSLAPLFVKAALTSRGRGGALPDTVLRREAVQVDRDHLLAYQRICRFTGTDVLPPTYPHVLGFPLQVSLMSGRDFPLPLPGLVHLENRIVVHRQLTADDRLDISVHAEQLASHPKGQVVDLVTEVDVAGQRVWEGRSTYLRRGRGGDDAAYREKAPALPDRPPAAVLRLPEDLGRRYAAVSGDVNPIHLHPLTAKAMGFPRAIAHGMWTYARTLAALGPKAVEPGESSVWFGKPVLLPNTVEVVVDPDASPLVAGLRSRKDASKVFLTLTLS</sequence>
<dbReference type="Gene3D" id="3.10.129.10">
    <property type="entry name" value="Hotdog Thioesterase"/>
    <property type="match status" value="1"/>
</dbReference>
<reference evidence="4 5" key="1">
    <citation type="submission" date="2020-04" db="EMBL/GenBank/DDBJ databases">
        <title>Knoellia sp. isolate from air conditioner.</title>
        <authorList>
            <person name="Chea S."/>
            <person name="Kim D.-U."/>
        </authorList>
    </citation>
    <scope>NUCLEOTIDE SEQUENCE [LARGE SCALE GENOMIC DNA]</scope>
    <source>
        <strain evidence="4 5">DB2414S</strain>
    </source>
</reference>
<proteinExistence type="inferred from homology"/>
<dbReference type="PRINTS" id="PR01483">
    <property type="entry name" value="FASYNTHASE"/>
</dbReference>
<dbReference type="InterPro" id="IPR039569">
    <property type="entry name" value="FAS1-like_DH_region"/>
</dbReference>
<evidence type="ECO:0000313" key="4">
    <source>
        <dbReference type="EMBL" id="NNM45070.1"/>
    </source>
</evidence>
<comment type="similarity">
    <text evidence="1">Belongs to the enoyl-CoA hydratase/isomerase family.</text>
</comment>
<dbReference type="Proteomes" id="UP000588586">
    <property type="component" value="Unassembled WGS sequence"/>
</dbReference>
<evidence type="ECO:0008006" key="6">
    <source>
        <dbReference type="Google" id="ProtNLM"/>
    </source>
</evidence>
<dbReference type="SUPFAM" id="SSF54637">
    <property type="entry name" value="Thioesterase/thiol ester dehydrase-isomerase"/>
    <property type="match status" value="2"/>
</dbReference>
<evidence type="ECO:0000256" key="1">
    <source>
        <dbReference type="ARBA" id="ARBA00005254"/>
    </source>
</evidence>
<dbReference type="GO" id="GO:0006633">
    <property type="term" value="P:fatty acid biosynthetic process"/>
    <property type="evidence" value="ECO:0007669"/>
    <property type="project" value="InterPro"/>
</dbReference>
<gene>
    <name evidence="4" type="ORF">HJG52_03500</name>
</gene>
<organism evidence="4 5">
    <name type="scientific">Knoellia koreensis</name>
    <dbReference type="NCBI Taxonomy" id="2730921"/>
    <lineage>
        <taxon>Bacteria</taxon>
        <taxon>Bacillati</taxon>
        <taxon>Actinomycetota</taxon>
        <taxon>Actinomycetes</taxon>
        <taxon>Micrococcales</taxon>
        <taxon>Intrasporangiaceae</taxon>
        <taxon>Knoellia</taxon>
    </lineage>
</organism>
<dbReference type="PANTHER" id="PTHR43841:SF1">
    <property type="entry name" value="3-HYDROXYACYL-THIOESTER DEHYDRATASE X"/>
    <property type="match status" value="1"/>
</dbReference>
<dbReference type="GO" id="GO:0005835">
    <property type="term" value="C:fatty acid synthase complex"/>
    <property type="evidence" value="ECO:0007669"/>
    <property type="project" value="InterPro"/>
</dbReference>
<dbReference type="GO" id="GO:0004312">
    <property type="term" value="F:fatty acid synthase activity"/>
    <property type="evidence" value="ECO:0007669"/>
    <property type="project" value="InterPro"/>
</dbReference>
<dbReference type="Pfam" id="PF01575">
    <property type="entry name" value="MaoC_dehydratas"/>
    <property type="match status" value="1"/>
</dbReference>
<feature type="domain" description="MaoC-like" evidence="2">
    <location>
        <begin position="175"/>
        <end position="249"/>
    </location>
</feature>
<protein>
    <recommendedName>
        <fullName evidence="6">MaoC-like domain-containing protein</fullName>
    </recommendedName>
</protein>
<dbReference type="InterPro" id="IPR029069">
    <property type="entry name" value="HotDog_dom_sf"/>
</dbReference>
<dbReference type="Pfam" id="PF13452">
    <property type="entry name" value="FAS1_DH_region"/>
    <property type="match status" value="1"/>
</dbReference>
<dbReference type="InterPro" id="IPR003965">
    <property type="entry name" value="Fatty_acid_synthase"/>
</dbReference>
<dbReference type="AlphaFoldDB" id="A0A849H5K7"/>
<name>A0A849H5K7_9MICO</name>
<dbReference type="InterPro" id="IPR002539">
    <property type="entry name" value="MaoC-like_dom"/>
</dbReference>
<feature type="domain" description="FAS1-like dehydratase" evidence="3">
    <location>
        <begin position="56"/>
        <end position="117"/>
    </location>
</feature>
<evidence type="ECO:0000259" key="3">
    <source>
        <dbReference type="Pfam" id="PF13452"/>
    </source>
</evidence>
<accession>A0A849H5K7</accession>
<dbReference type="PANTHER" id="PTHR43841">
    <property type="entry name" value="3-HYDROXYACYL-THIOESTER DEHYDRATASE HTDX-RELATED"/>
    <property type="match status" value="1"/>
</dbReference>
<keyword evidence="5" id="KW-1185">Reference proteome</keyword>
<comment type="caution">
    <text evidence="4">The sequence shown here is derived from an EMBL/GenBank/DDBJ whole genome shotgun (WGS) entry which is preliminary data.</text>
</comment>
<dbReference type="EMBL" id="JABEPQ010000001">
    <property type="protein sequence ID" value="NNM45070.1"/>
    <property type="molecule type" value="Genomic_DNA"/>
</dbReference>